<evidence type="ECO:0000259" key="14">
    <source>
        <dbReference type="PROSITE" id="PS50016"/>
    </source>
</evidence>
<keyword evidence="11" id="KW-0547">Nucleotide-binding</keyword>
<dbReference type="GO" id="GO:0005524">
    <property type="term" value="F:ATP binding"/>
    <property type="evidence" value="ECO:0007669"/>
    <property type="project" value="UniProtKB-UniRule"/>
</dbReference>
<comment type="caution">
    <text evidence="17">The sequence shown here is derived from an EMBL/GenBank/DDBJ whole genome shotgun (WGS) entry which is preliminary data.</text>
</comment>
<dbReference type="GO" id="GO:0000977">
    <property type="term" value="F:RNA polymerase II transcription regulatory region sequence-specific DNA binding"/>
    <property type="evidence" value="ECO:0007669"/>
    <property type="project" value="TreeGrafter"/>
</dbReference>
<dbReference type="GO" id="GO:0007018">
    <property type="term" value="P:microtubule-based movement"/>
    <property type="evidence" value="ECO:0007669"/>
    <property type="project" value="InterPro"/>
</dbReference>
<dbReference type="SUPFAM" id="SSF52540">
    <property type="entry name" value="P-loop containing nucleoside triphosphate hydrolases"/>
    <property type="match status" value="1"/>
</dbReference>
<proteinExistence type="inferred from homology"/>
<evidence type="ECO:0000256" key="13">
    <source>
        <dbReference type="SAM" id="MobiDB-lite"/>
    </source>
</evidence>
<dbReference type="SUPFAM" id="SSF57850">
    <property type="entry name" value="RING/U-box"/>
    <property type="match status" value="1"/>
</dbReference>
<dbReference type="PROSITE" id="PS50089">
    <property type="entry name" value="ZF_RING_2"/>
    <property type="match status" value="1"/>
</dbReference>
<keyword evidence="6" id="KW-0862">Zinc</keyword>
<feature type="region of interest" description="Disordered" evidence="13">
    <location>
        <begin position="957"/>
        <end position="985"/>
    </location>
</feature>
<dbReference type="SMART" id="SM00438">
    <property type="entry name" value="ZnF_NFX"/>
    <property type="match status" value="9"/>
</dbReference>
<keyword evidence="8" id="KW-0804">Transcription</keyword>
<comment type="similarity">
    <text evidence="2">Belongs to the NFX1 family.</text>
</comment>
<dbReference type="EMBL" id="CAJNJA010015920">
    <property type="protein sequence ID" value="CAE7370713.1"/>
    <property type="molecule type" value="Genomic_DNA"/>
</dbReference>
<evidence type="ECO:0000256" key="1">
    <source>
        <dbReference type="ARBA" id="ARBA00004123"/>
    </source>
</evidence>
<evidence type="ECO:0000256" key="2">
    <source>
        <dbReference type="ARBA" id="ARBA00007269"/>
    </source>
</evidence>
<dbReference type="Gene3D" id="3.40.850.10">
    <property type="entry name" value="Kinesin motor domain"/>
    <property type="match status" value="1"/>
</dbReference>
<dbReference type="GO" id="GO:0008270">
    <property type="term" value="F:zinc ion binding"/>
    <property type="evidence" value="ECO:0007669"/>
    <property type="project" value="UniProtKB-KW"/>
</dbReference>
<dbReference type="GO" id="GO:0000981">
    <property type="term" value="F:DNA-binding transcription factor activity, RNA polymerase II-specific"/>
    <property type="evidence" value="ECO:0007669"/>
    <property type="project" value="TreeGrafter"/>
</dbReference>
<dbReference type="InterPro" id="IPR000967">
    <property type="entry name" value="Znf_NFX1"/>
</dbReference>
<organism evidence="17 18">
    <name type="scientific">Symbiodinium necroappetens</name>
    <dbReference type="NCBI Taxonomy" id="1628268"/>
    <lineage>
        <taxon>Eukaryota</taxon>
        <taxon>Sar</taxon>
        <taxon>Alveolata</taxon>
        <taxon>Dinophyceae</taxon>
        <taxon>Suessiales</taxon>
        <taxon>Symbiodiniaceae</taxon>
        <taxon>Symbiodinium</taxon>
    </lineage>
</organism>
<dbReference type="SMART" id="SM00129">
    <property type="entry name" value="KISc"/>
    <property type="match status" value="1"/>
</dbReference>
<dbReference type="CDD" id="cd06008">
    <property type="entry name" value="NF-X1-zinc-finger"/>
    <property type="match status" value="7"/>
</dbReference>
<dbReference type="GO" id="GO:0005634">
    <property type="term" value="C:nucleus"/>
    <property type="evidence" value="ECO:0007669"/>
    <property type="project" value="UniProtKB-SubCell"/>
</dbReference>
<feature type="coiled-coil region" evidence="12">
    <location>
        <begin position="354"/>
        <end position="424"/>
    </location>
</feature>
<dbReference type="GO" id="GO:0003777">
    <property type="term" value="F:microtubule motor activity"/>
    <property type="evidence" value="ECO:0007669"/>
    <property type="project" value="InterPro"/>
</dbReference>
<keyword evidence="11" id="KW-0505">Motor protein</keyword>
<evidence type="ECO:0000256" key="4">
    <source>
        <dbReference type="ARBA" id="ARBA00022737"/>
    </source>
</evidence>
<feature type="compositionally biased region" description="Polar residues" evidence="13">
    <location>
        <begin position="496"/>
        <end position="505"/>
    </location>
</feature>
<dbReference type="InterPro" id="IPR001752">
    <property type="entry name" value="Kinesin_motor_dom"/>
</dbReference>
<dbReference type="OrthoDB" id="3176171at2759"/>
<dbReference type="PRINTS" id="PR00380">
    <property type="entry name" value="KINESINHEAVY"/>
</dbReference>
<keyword evidence="12" id="KW-0175">Coiled coil</keyword>
<dbReference type="InterPro" id="IPR019787">
    <property type="entry name" value="Znf_PHD-finger"/>
</dbReference>
<dbReference type="Pfam" id="PF00225">
    <property type="entry name" value="Kinesin"/>
    <property type="match status" value="1"/>
</dbReference>
<feature type="domain" description="RING-type" evidence="16">
    <location>
        <begin position="1052"/>
        <end position="1103"/>
    </location>
</feature>
<keyword evidence="18" id="KW-1185">Reference proteome</keyword>
<evidence type="ECO:0000256" key="11">
    <source>
        <dbReference type="PROSITE-ProRule" id="PRU00283"/>
    </source>
</evidence>
<evidence type="ECO:0000259" key="16">
    <source>
        <dbReference type="PROSITE" id="PS50089"/>
    </source>
</evidence>
<feature type="domain" description="Kinesin motor" evidence="15">
    <location>
        <begin position="7"/>
        <end position="345"/>
    </location>
</feature>
<reference evidence="17" key="1">
    <citation type="submission" date="2021-02" db="EMBL/GenBank/DDBJ databases">
        <authorList>
            <person name="Dougan E. K."/>
            <person name="Rhodes N."/>
            <person name="Thang M."/>
            <person name="Chan C."/>
        </authorList>
    </citation>
    <scope>NUCLEOTIDE SEQUENCE</scope>
</reference>
<feature type="domain" description="PHD-type" evidence="14">
    <location>
        <begin position="1049"/>
        <end position="1105"/>
    </location>
</feature>
<sequence length="1690" mass="186707">MDKTDEAVFVGVRLRPFLGYESRQQCLTASGKLISVVGEFPDKKKDFAFDCAMDSTDASKPDYVSQEKCYEMIGRRMVQHSISGYHTCLFCYGQTGSGKTFSFMGKKSEPEQGLLPRLLRDLFGEVESLRSLGGQVQCRAQMLEVYNEKVRDLLEDKEKAKAPEIHVHPKVGVYVDGATDVQIETLEQLQKLLETGLSRASVAATMRNATSSRGHTLFRLLMEKHEAHTMVSSEVFCVDLAGRENEKTTKVTGENFVELTFINRSLMWLAPCIQGLGRQARQRGNSDEVDGSSRARFRNSKLTLLLSNALTGNSKTCLLGTLSPAAVNLDESYVTLNFASTVKSIKVTAKRVAKVDKDSLIQSLNEELRSLKDQLNSATPRNAQDLDSQAGFIRNMMESYKARWEEAQKNADLLRRQKDDALQNLAISRWRFARATVKNELRDEARADAAIEQLHLQGTPPSQGTQSNGASPVSPESFEVHFDPHEPSEHRLPETGASQVESMRYQQSVSTNSAEMGAWLSHWRTPAASDSGHRYRDSRLEEVPTWVSGLVIYSKDPSFSGRLIFHAEEEGRRYVLGCSSRCDFQLPQTPGICPETCLIWQESGRLFLKPLGIILLPSAAIEVNGTRLVRAEAKELLHQDFVVLGQSFRFFVFTKPDPTVQALLFSGRAEEGANDESTNAAIRGIIAERACSPLEMERARRYLRALEEDMVSSTSSKDEFLKRAMQARNMIEDAKVFSKALRPHDGLSYELLTLSPVLSLHELGTPSLCIRVLKNANLAPTEVALWSFSTFQSRLNLMKNAYNRTFRPATPATDDPWREMTAFWPVGAAGYENHNAQLQHPVAINPPTPVPVYRTQLPAATTLSPQWRTPIQPFQIGFQAIPPTVSYRYLLVRACLPDMTEHLAFLAKAELVQGWSHRLALKETAPAVTAAGAGLIATEALNNKVVPVGCRRMLRTGRQMRRPAPSHSHSSRKGRAGKAPKATAKQRVGLAVYSIMADLPGRSCDTPVDLAGDTHEMLPKASGQSQPRRYGSSTGTVAERLADQLSRGSYDCMICLAKVKPSHHIWSCDQCWAAFHLKCIRSWVRRCNNANGPEFEWACPGCRYHRVDVLPQYSCYCKKLPEPELSPHWLAHSCGEVCERNRGCPHPCPELCHPGPCPRCTAVGGPGSCHCGREQTETTRCGDPKRWSCGQPCGKTLSCGLHACKARCHEGPCPPCSETSLEACFCGKKEERRLCGQASFSCSQPCGKALDCQEHFCERECHPGDCGLCPKDPKTWGDRCACGKTSNCSSESVRPRLAKFVGPRRRCSQPLPLCKQLCGRRHDRCSHTCELKCHEGACGACTIKVQRNCRCGRTAREVACSTGDEVVCHHICRTKKTCGNHKCDVVCCEGFNNRNHEAHMCLQVCGRPLSCGNHTCEEFCHLGNCPPCRVVLHEPLYCACGKSFVEPPVFCGTKPPECDEPCGQLMECGHVCPAKCHEGPHPLCYEPVSRTCLGGHMQMRNTPCHVGPISCGQPCGRLLSCGHSCPWQCHAGECKPCSRPCGARRVHCSHTCQADCHPGSPCEDTPCKWKIKQACPCGQRVEERLCGAWSGHLPSTSALRCLPSCQRQPVEAETPGEAVKYTADLFQLASHHRKYIEMLEDVFTETILDGAGKGTSRGNAPASGLHLLFSMAAAARLEDVQGDGACNIIM</sequence>
<comment type="similarity">
    <text evidence="11">Belongs to the TRAFAC class myosin-kinesin ATPase superfamily. Kinesin family.</text>
</comment>
<dbReference type="Proteomes" id="UP000601435">
    <property type="component" value="Unassembled WGS sequence"/>
</dbReference>
<dbReference type="GO" id="GO:0008017">
    <property type="term" value="F:microtubule binding"/>
    <property type="evidence" value="ECO:0007669"/>
    <property type="project" value="InterPro"/>
</dbReference>
<dbReference type="PROSITE" id="PS50016">
    <property type="entry name" value="ZF_PHD_2"/>
    <property type="match status" value="1"/>
</dbReference>
<dbReference type="Gene3D" id="2.60.200.20">
    <property type="match status" value="1"/>
</dbReference>
<dbReference type="PANTHER" id="PTHR12360">
    <property type="entry name" value="NUCLEAR TRANSCRIPTION FACTOR, X-BOX BINDING 1 NFX1"/>
    <property type="match status" value="1"/>
</dbReference>
<keyword evidence="7" id="KW-0805">Transcription regulation</keyword>
<evidence type="ECO:0000313" key="17">
    <source>
        <dbReference type="EMBL" id="CAE7370713.1"/>
    </source>
</evidence>
<dbReference type="InterPro" id="IPR027417">
    <property type="entry name" value="P-loop_NTPase"/>
</dbReference>
<evidence type="ECO:0000256" key="3">
    <source>
        <dbReference type="ARBA" id="ARBA00022723"/>
    </source>
</evidence>
<evidence type="ECO:0000256" key="8">
    <source>
        <dbReference type="ARBA" id="ARBA00023163"/>
    </source>
</evidence>
<name>A0A812PUZ5_9DINO</name>
<feature type="compositionally biased region" description="Basic and acidic residues" evidence="13">
    <location>
        <begin position="478"/>
        <end position="493"/>
    </location>
</feature>
<evidence type="ECO:0000259" key="15">
    <source>
        <dbReference type="PROSITE" id="PS50067"/>
    </source>
</evidence>
<keyword evidence="4" id="KW-0677">Repeat</keyword>
<keyword evidence="3" id="KW-0479">Metal-binding</keyword>
<dbReference type="InterPro" id="IPR036961">
    <property type="entry name" value="Kinesin_motor_dom_sf"/>
</dbReference>
<keyword evidence="11" id="KW-0067">ATP-binding</keyword>
<dbReference type="PROSITE" id="PS50067">
    <property type="entry name" value="KINESIN_MOTOR_2"/>
    <property type="match status" value="1"/>
</dbReference>
<dbReference type="InterPro" id="IPR008984">
    <property type="entry name" value="SMAD_FHA_dom_sf"/>
</dbReference>
<keyword evidence="5 10" id="KW-0863">Zinc-finger</keyword>
<evidence type="ECO:0000256" key="5">
    <source>
        <dbReference type="ARBA" id="ARBA00022771"/>
    </source>
</evidence>
<accession>A0A812PUZ5</accession>
<feature type="binding site" evidence="11">
    <location>
        <begin position="93"/>
        <end position="100"/>
    </location>
    <ligand>
        <name>ATP</name>
        <dbReference type="ChEBI" id="CHEBI:30616"/>
    </ligand>
</feature>
<evidence type="ECO:0000256" key="10">
    <source>
        <dbReference type="PROSITE-ProRule" id="PRU00175"/>
    </source>
</evidence>
<feature type="compositionally biased region" description="Polar residues" evidence="13">
    <location>
        <begin position="459"/>
        <end position="471"/>
    </location>
</feature>
<dbReference type="Pfam" id="PF01422">
    <property type="entry name" value="zf-NF-X1"/>
    <property type="match status" value="9"/>
</dbReference>
<feature type="compositionally biased region" description="Basic residues" evidence="13">
    <location>
        <begin position="969"/>
        <end position="978"/>
    </location>
</feature>
<dbReference type="SUPFAM" id="SSF49879">
    <property type="entry name" value="SMAD/FHA domain"/>
    <property type="match status" value="1"/>
</dbReference>
<dbReference type="InterPro" id="IPR001841">
    <property type="entry name" value="Znf_RING"/>
</dbReference>
<comment type="subcellular location">
    <subcellularLocation>
        <location evidence="1">Nucleus</location>
    </subcellularLocation>
</comment>
<dbReference type="InterPro" id="IPR034078">
    <property type="entry name" value="NFX1_fam"/>
</dbReference>
<evidence type="ECO:0000256" key="12">
    <source>
        <dbReference type="SAM" id="Coils"/>
    </source>
</evidence>
<feature type="region of interest" description="Disordered" evidence="13">
    <location>
        <begin position="457"/>
        <end position="505"/>
    </location>
</feature>
<evidence type="ECO:0000256" key="6">
    <source>
        <dbReference type="ARBA" id="ARBA00022833"/>
    </source>
</evidence>
<evidence type="ECO:0000256" key="9">
    <source>
        <dbReference type="ARBA" id="ARBA00023242"/>
    </source>
</evidence>
<keyword evidence="9" id="KW-0539">Nucleus</keyword>
<protein>
    <submittedName>
        <fullName evidence="17">NFXL1 protein</fullName>
    </submittedName>
</protein>
<gene>
    <name evidence="17" type="primary">NFXL1</name>
    <name evidence="17" type="ORF">SNEC2469_LOCUS9959</name>
</gene>
<evidence type="ECO:0000313" key="18">
    <source>
        <dbReference type="Proteomes" id="UP000601435"/>
    </source>
</evidence>
<evidence type="ECO:0000256" key="7">
    <source>
        <dbReference type="ARBA" id="ARBA00023015"/>
    </source>
</evidence>
<dbReference type="PANTHER" id="PTHR12360:SF12">
    <property type="entry name" value="TRANSCRIPTIONAL REPRESSOR NF-X1"/>
    <property type="match status" value="1"/>
</dbReference>